<evidence type="ECO:0000313" key="3">
    <source>
        <dbReference type="EMBL" id="GAU35829.1"/>
    </source>
</evidence>
<dbReference type="OrthoDB" id="1858978at2759"/>
<evidence type="ECO:0000313" key="4">
    <source>
        <dbReference type="Proteomes" id="UP000242715"/>
    </source>
</evidence>
<name>A0A2Z6NWA5_TRISU</name>
<evidence type="ECO:0000256" key="1">
    <source>
        <dbReference type="SAM" id="MobiDB-lite"/>
    </source>
</evidence>
<dbReference type="EMBL" id="DF973606">
    <property type="protein sequence ID" value="GAU35829.1"/>
    <property type="molecule type" value="Genomic_DNA"/>
</dbReference>
<keyword evidence="4" id="KW-1185">Reference proteome</keyword>
<organism evidence="3 4">
    <name type="scientific">Trifolium subterraneum</name>
    <name type="common">Subterranean clover</name>
    <dbReference type="NCBI Taxonomy" id="3900"/>
    <lineage>
        <taxon>Eukaryota</taxon>
        <taxon>Viridiplantae</taxon>
        <taxon>Streptophyta</taxon>
        <taxon>Embryophyta</taxon>
        <taxon>Tracheophyta</taxon>
        <taxon>Spermatophyta</taxon>
        <taxon>Magnoliopsida</taxon>
        <taxon>eudicotyledons</taxon>
        <taxon>Gunneridae</taxon>
        <taxon>Pentapetalae</taxon>
        <taxon>rosids</taxon>
        <taxon>fabids</taxon>
        <taxon>Fabales</taxon>
        <taxon>Fabaceae</taxon>
        <taxon>Papilionoideae</taxon>
        <taxon>50 kb inversion clade</taxon>
        <taxon>NPAAA clade</taxon>
        <taxon>Hologalegina</taxon>
        <taxon>IRL clade</taxon>
        <taxon>Trifolieae</taxon>
        <taxon>Trifolium</taxon>
    </lineage>
</organism>
<feature type="region of interest" description="Disordered" evidence="1">
    <location>
        <begin position="1"/>
        <end position="29"/>
    </location>
</feature>
<protein>
    <recommendedName>
        <fullName evidence="2">Neprosin PEP catalytic domain-containing protein</fullName>
    </recommendedName>
</protein>
<dbReference type="Pfam" id="PF03080">
    <property type="entry name" value="Neprosin"/>
    <property type="match status" value="1"/>
</dbReference>
<dbReference type="PROSITE" id="PS52045">
    <property type="entry name" value="NEPROSIN_PEP_CD"/>
    <property type="match status" value="1"/>
</dbReference>
<feature type="compositionally biased region" description="Low complexity" evidence="1">
    <location>
        <begin position="12"/>
        <end position="23"/>
    </location>
</feature>
<proteinExistence type="predicted"/>
<dbReference type="InterPro" id="IPR004314">
    <property type="entry name" value="Neprosin"/>
</dbReference>
<dbReference type="Proteomes" id="UP000242715">
    <property type="component" value="Unassembled WGS sequence"/>
</dbReference>
<feature type="domain" description="Neprosin PEP catalytic" evidence="2">
    <location>
        <begin position="1"/>
        <end position="93"/>
    </location>
</feature>
<accession>A0A2Z6NWA5</accession>
<dbReference type="AlphaFoldDB" id="A0A2Z6NWA5"/>
<evidence type="ECO:0000259" key="2">
    <source>
        <dbReference type="PROSITE" id="PS52045"/>
    </source>
</evidence>
<sequence length="94" mass="10194">MVNTTEVAWGGSTITPASTSSPPMGSGHSPDKNFVHASYFRYVGIQVDYSGKYYDPDSGQGFSDDDNCYRAEYYGDQGEEFGHSLQFGGPGCDQ</sequence>
<reference evidence="4" key="1">
    <citation type="journal article" date="2017" name="Front. Plant Sci.">
        <title>Climate Clever Clovers: New Paradigm to Reduce the Environmental Footprint of Ruminants by Breeding Low Methanogenic Forages Utilizing Haplotype Variation.</title>
        <authorList>
            <person name="Kaur P."/>
            <person name="Appels R."/>
            <person name="Bayer P.E."/>
            <person name="Keeble-Gagnere G."/>
            <person name="Wang J."/>
            <person name="Hirakawa H."/>
            <person name="Shirasawa K."/>
            <person name="Vercoe P."/>
            <person name="Stefanova K."/>
            <person name="Durmic Z."/>
            <person name="Nichols P."/>
            <person name="Revell C."/>
            <person name="Isobe S.N."/>
            <person name="Edwards D."/>
            <person name="Erskine W."/>
        </authorList>
    </citation>
    <scope>NUCLEOTIDE SEQUENCE [LARGE SCALE GENOMIC DNA]</scope>
    <source>
        <strain evidence="4">cv. Daliak</strain>
    </source>
</reference>
<gene>
    <name evidence="3" type="ORF">TSUD_56350</name>
</gene>